<evidence type="ECO:0000313" key="2">
    <source>
        <dbReference type="Proteomes" id="UP000813018"/>
    </source>
</evidence>
<reference evidence="1 2" key="1">
    <citation type="journal article" date="2016" name="Int. J. Syst. Evol. Microbiol.">
        <title>Pontibacter aydingkolensis sp. nov., isolated from soil of a salt lake.</title>
        <authorList>
            <person name="Osman G."/>
            <person name="Zhang T."/>
            <person name="Lou K."/>
            <person name="Gao Y."/>
            <person name="Chang W."/>
            <person name="Lin Q."/>
            <person name="Yang H.M."/>
            <person name="Huo X.D."/>
            <person name="Wang N."/>
        </authorList>
    </citation>
    <scope>NUCLEOTIDE SEQUENCE [LARGE SCALE GENOMIC DNA]</scope>
    <source>
        <strain evidence="1 2">KACC 19255</strain>
    </source>
</reference>
<dbReference type="EMBL" id="JAHYXK010000002">
    <property type="protein sequence ID" value="MBW7466209.1"/>
    <property type="molecule type" value="Genomic_DNA"/>
</dbReference>
<evidence type="ECO:0008006" key="3">
    <source>
        <dbReference type="Google" id="ProtNLM"/>
    </source>
</evidence>
<organism evidence="1 2">
    <name type="scientific">Pontibacter aydingkolensis</name>
    <dbReference type="NCBI Taxonomy" id="1911536"/>
    <lineage>
        <taxon>Bacteria</taxon>
        <taxon>Pseudomonadati</taxon>
        <taxon>Bacteroidota</taxon>
        <taxon>Cytophagia</taxon>
        <taxon>Cytophagales</taxon>
        <taxon>Hymenobacteraceae</taxon>
        <taxon>Pontibacter</taxon>
    </lineage>
</organism>
<proteinExistence type="predicted"/>
<comment type="caution">
    <text evidence="1">The sequence shown here is derived from an EMBL/GenBank/DDBJ whole genome shotgun (WGS) entry which is preliminary data.</text>
</comment>
<gene>
    <name evidence="1" type="ORF">K0O23_03955</name>
</gene>
<dbReference type="SUPFAM" id="SSF51294">
    <property type="entry name" value="Hedgehog/intein (Hint) domain"/>
    <property type="match status" value="1"/>
</dbReference>
<dbReference type="Gene3D" id="2.170.16.10">
    <property type="entry name" value="Hedgehog/Intein (Hint) domain"/>
    <property type="match status" value="1"/>
</dbReference>
<keyword evidence="2" id="KW-1185">Reference proteome</keyword>
<sequence length="148" mass="16580">MIEHLVVGDELESYDIATLDKDNESLEYVKNWNVAELQHAPVTAKIKSIEEFPVVGIYDFNSGALQSTADHAHFVYSDGAYRFKQSRDVAVGDALVKVDGTTEEITSIEVLMIKRPVYKIDVEEYDVYCGNGYITHNPIIKGDQPVIP</sequence>
<evidence type="ECO:0000313" key="1">
    <source>
        <dbReference type="EMBL" id="MBW7466209.1"/>
    </source>
</evidence>
<accession>A0ABS7CQT2</accession>
<name>A0ABS7CQT2_9BACT</name>
<dbReference type="Proteomes" id="UP000813018">
    <property type="component" value="Unassembled WGS sequence"/>
</dbReference>
<dbReference type="RefSeq" id="WP_354352624.1">
    <property type="nucleotide sequence ID" value="NZ_JBEPLK010000001.1"/>
</dbReference>
<protein>
    <recommendedName>
        <fullName evidence="3">Intein C-terminal splicing domain-containing protein</fullName>
    </recommendedName>
</protein>
<dbReference type="InterPro" id="IPR036844">
    <property type="entry name" value="Hint_dom_sf"/>
</dbReference>